<protein>
    <submittedName>
        <fullName evidence="2">HNH endonuclease</fullName>
    </submittedName>
</protein>
<dbReference type="Pfam" id="PF13391">
    <property type="entry name" value="HNH_2"/>
    <property type="match status" value="1"/>
</dbReference>
<keyword evidence="2" id="KW-0378">Hydrolase</keyword>
<dbReference type="EMBL" id="AODG01000019">
    <property type="protein sequence ID" value="EUJ26001.1"/>
    <property type="molecule type" value="Genomic_DNA"/>
</dbReference>
<dbReference type="InterPro" id="IPR003615">
    <property type="entry name" value="HNH_nuc"/>
</dbReference>
<organism evidence="2 3">
    <name type="scientific">Listeria grayi FSL F6-1183</name>
    <dbReference type="NCBI Taxonomy" id="1265827"/>
    <lineage>
        <taxon>Bacteria</taxon>
        <taxon>Bacillati</taxon>
        <taxon>Bacillota</taxon>
        <taxon>Bacilli</taxon>
        <taxon>Bacillales</taxon>
        <taxon>Listeriaceae</taxon>
        <taxon>Listeria</taxon>
    </lineage>
</organism>
<keyword evidence="2" id="KW-0540">Nuclease</keyword>
<accession>A0A829R2K4</accession>
<proteinExistence type="predicted"/>
<evidence type="ECO:0000259" key="1">
    <source>
        <dbReference type="SMART" id="SM00507"/>
    </source>
</evidence>
<dbReference type="GO" id="GO:0004519">
    <property type="term" value="F:endonuclease activity"/>
    <property type="evidence" value="ECO:0007669"/>
    <property type="project" value="UniProtKB-KW"/>
</dbReference>
<dbReference type="Proteomes" id="UP000019251">
    <property type="component" value="Unassembled WGS sequence"/>
</dbReference>
<feature type="domain" description="HNH nuclease" evidence="1">
    <location>
        <begin position="203"/>
        <end position="261"/>
    </location>
</feature>
<comment type="caution">
    <text evidence="2">The sequence shown here is derived from an EMBL/GenBank/DDBJ whole genome shotgun (WGS) entry which is preliminary data.</text>
</comment>
<evidence type="ECO:0000313" key="2">
    <source>
        <dbReference type="EMBL" id="EUJ26001.1"/>
    </source>
</evidence>
<dbReference type="SMART" id="SM00507">
    <property type="entry name" value="HNHc"/>
    <property type="match status" value="1"/>
</dbReference>
<name>A0A829R2K4_LISGR</name>
<dbReference type="RefSeq" id="WP_052009290.1">
    <property type="nucleotide sequence ID" value="NZ_AODG01000019.1"/>
</dbReference>
<evidence type="ECO:0000313" key="3">
    <source>
        <dbReference type="Proteomes" id="UP000019251"/>
    </source>
</evidence>
<gene>
    <name evidence="2" type="ORF">LMUR_13954</name>
</gene>
<sequence>MNYFVELTNPIHGGEGWELGEVLWSPKENSWKIMNTPKPGDIIIHSVKEKENINHKFWGFSLVGETVRVVDIEPTIPGKWADHDFYYRITLTHYQELHTKPFVQEFLDSYEQQIKDNGPWHSFFNEKGVLKPAQKYLAALPEKLFNWIEQFLDLSIATAFAEYDNDGITTSRPGDTEMVVSSFEEETTRVTTTIERIIRNTRIIRTLKIQYDNKCQICGHKITLPRGATYSEGHHLRKLGGAHQGPDVKENIILVCPNHHVEFDFGAISIDPKTKLIKHIDEENFFHNKKLAYDREDLEEEFLSYHHRYLFAK</sequence>
<dbReference type="AlphaFoldDB" id="A0A829R2K4"/>
<keyword evidence="2" id="KW-0255">Endonuclease</keyword>
<dbReference type="CDD" id="cd00085">
    <property type="entry name" value="HNHc"/>
    <property type="match status" value="1"/>
</dbReference>
<reference evidence="2 3" key="1">
    <citation type="submission" date="2012-12" db="EMBL/GenBank/DDBJ databases">
        <title>Novel taxa of Listeriaceae from agricultural environments in the United States.</title>
        <authorList>
            <person name="den Bakker H.C."/>
            <person name="Allred A."/>
            <person name="Warchocki S."/>
            <person name="Wright E.M."/>
            <person name="Burrell A."/>
            <person name="Nightingale K.K."/>
            <person name="Kephart D."/>
            <person name="Wiedmann M."/>
        </authorList>
    </citation>
    <scope>NUCLEOTIDE SEQUENCE [LARGE SCALE GENOMIC DNA]</scope>
    <source>
        <strain evidence="2 3">FSL F6-1183</strain>
    </source>
</reference>